<dbReference type="Pfam" id="PF08617">
    <property type="entry name" value="CGI-121"/>
    <property type="match status" value="1"/>
</dbReference>
<dbReference type="AlphaFoldDB" id="A0A9E4ZDN6"/>
<comment type="similarity">
    <text evidence="1">Belongs to the CGI121/TPRKB family.</text>
</comment>
<proteinExistence type="inferred from homology"/>
<name>A0A9E4ZDN6_9EURY</name>
<evidence type="ECO:0008006" key="4">
    <source>
        <dbReference type="Google" id="ProtNLM"/>
    </source>
</evidence>
<dbReference type="Proteomes" id="UP001056766">
    <property type="component" value="Unassembled WGS sequence"/>
</dbReference>
<dbReference type="RefSeq" id="WP_250867358.1">
    <property type="nucleotide sequence ID" value="NZ_JAGSOI010000007.1"/>
</dbReference>
<accession>A0A9E4ZDN6</accession>
<keyword evidence="3" id="KW-1185">Reference proteome</keyword>
<dbReference type="InterPro" id="IPR036504">
    <property type="entry name" value="CGI121/TPRKB_sf"/>
</dbReference>
<protein>
    <recommendedName>
        <fullName evidence="4">KEOPS complex subunit Cgi121</fullName>
    </recommendedName>
</protein>
<evidence type="ECO:0000256" key="1">
    <source>
        <dbReference type="ARBA" id="ARBA00005546"/>
    </source>
</evidence>
<dbReference type="NCBIfam" id="NF011465">
    <property type="entry name" value="PRK14886.1-1"/>
    <property type="match status" value="1"/>
</dbReference>
<evidence type="ECO:0000313" key="2">
    <source>
        <dbReference type="EMBL" id="MCM1985987.1"/>
    </source>
</evidence>
<reference evidence="2" key="2">
    <citation type="submission" date="2021-04" db="EMBL/GenBank/DDBJ databases">
        <authorList>
            <person name="Dong X."/>
        </authorList>
    </citation>
    <scope>NUCLEOTIDE SEQUENCE</scope>
    <source>
        <strain evidence="2">LLY</strain>
    </source>
</reference>
<dbReference type="SUPFAM" id="SSF143870">
    <property type="entry name" value="PF0523-like"/>
    <property type="match status" value="1"/>
</dbReference>
<dbReference type="PIRSF" id="PIRSF022062">
    <property type="entry name" value="UCP022062"/>
    <property type="match status" value="1"/>
</dbReference>
<dbReference type="InterPro" id="IPR016799">
    <property type="entry name" value="UCP022062"/>
</dbReference>
<comment type="caution">
    <text evidence="2">The sequence shown here is derived from an EMBL/GenBank/DDBJ whole genome shotgun (WGS) entry which is preliminary data.</text>
</comment>
<dbReference type="InterPro" id="IPR013926">
    <property type="entry name" value="CGI121/TPRKB"/>
</dbReference>
<dbReference type="EMBL" id="JAGSOI010000007">
    <property type="protein sequence ID" value="MCM1985987.1"/>
    <property type="molecule type" value="Genomic_DNA"/>
</dbReference>
<sequence>MVTVILIEGKSNPHIMDIQLIEGSLVIDELQRFLKGLSSIASEHDVIIQGMDAGKIAGKAHIDHAISKAMKAMENGTNIAKDLGVEMMRYASGKRQIGEAFSIGLSEGRLDVVFIIMGAPENVGEAAKKVSSLVEPSDVLKHSISKNEKLISQFSITDAEIEAVGEDRIPELVLERVALVDVLK</sequence>
<organism evidence="2 3">
    <name type="scientific">Methanococcoides seepicolus</name>
    <dbReference type="NCBI Taxonomy" id="2828780"/>
    <lineage>
        <taxon>Archaea</taxon>
        <taxon>Methanobacteriati</taxon>
        <taxon>Methanobacteriota</taxon>
        <taxon>Stenosarchaea group</taxon>
        <taxon>Methanomicrobia</taxon>
        <taxon>Methanosarcinales</taxon>
        <taxon>Methanosarcinaceae</taxon>
        <taxon>Methanococcoides</taxon>
    </lineage>
</organism>
<dbReference type="Gene3D" id="3.30.2380.10">
    <property type="entry name" value="CGI121/TPRKB"/>
    <property type="match status" value="1"/>
</dbReference>
<reference evidence="2" key="1">
    <citation type="journal article" date="2021" name="mSystems">
        <title>Bacteria and Archaea Synergistically Convert Glycine Betaine to Biogenic Methane in the Formosa Cold Seep of the South China Sea.</title>
        <authorList>
            <person name="Li L."/>
            <person name="Zhang W."/>
            <person name="Zhang S."/>
            <person name="Song L."/>
            <person name="Sun Q."/>
            <person name="Zhang H."/>
            <person name="Xiang H."/>
            <person name="Dong X."/>
        </authorList>
    </citation>
    <scope>NUCLEOTIDE SEQUENCE</scope>
    <source>
        <strain evidence="2">LLY</strain>
    </source>
</reference>
<evidence type="ECO:0000313" key="3">
    <source>
        <dbReference type="Proteomes" id="UP001056766"/>
    </source>
</evidence>
<gene>
    <name evidence="2" type="ORF">KDK67_03000</name>
</gene>